<dbReference type="Proteomes" id="UP000539313">
    <property type="component" value="Unassembled WGS sequence"/>
</dbReference>
<organism evidence="1 2">
    <name type="scientific">Thermomonospora cellulosilytica</name>
    <dbReference type="NCBI Taxonomy" id="1411118"/>
    <lineage>
        <taxon>Bacteria</taxon>
        <taxon>Bacillati</taxon>
        <taxon>Actinomycetota</taxon>
        <taxon>Actinomycetes</taxon>
        <taxon>Streptosporangiales</taxon>
        <taxon>Thermomonosporaceae</taxon>
        <taxon>Thermomonospora</taxon>
    </lineage>
</organism>
<comment type="caution">
    <text evidence="1">The sequence shown here is derived from an EMBL/GenBank/DDBJ whole genome shotgun (WGS) entry which is preliminary data.</text>
</comment>
<accession>A0A7W3R7X9</accession>
<sequence>MTALQPCGTHAAYMRHLRRGEKPCDACRAARRAYNTRHARKARARLPVADCASCRRRRPILRYGWCESCCTRWYRAGSPEGGPPPLGDPYEKSLKARAEMGPLAYRQAQRLDEAVKAGGWHADPRPQTAARARDVVRDRAPAAWVDDLLDALGLAHLLERAA</sequence>
<name>A0A7W3R7X9_9ACTN</name>
<proteinExistence type="predicted"/>
<keyword evidence="2" id="KW-1185">Reference proteome</keyword>
<protein>
    <submittedName>
        <fullName evidence="1">Uncharacterized protein</fullName>
    </submittedName>
</protein>
<evidence type="ECO:0000313" key="1">
    <source>
        <dbReference type="EMBL" id="MBA9003688.1"/>
    </source>
</evidence>
<dbReference type="RefSeq" id="WP_182705371.1">
    <property type="nucleotide sequence ID" value="NZ_JACJII010000001.1"/>
</dbReference>
<reference evidence="1 2" key="1">
    <citation type="submission" date="2020-08" db="EMBL/GenBank/DDBJ databases">
        <title>Sequencing the genomes of 1000 actinobacteria strains.</title>
        <authorList>
            <person name="Klenk H.-P."/>
        </authorList>
    </citation>
    <scope>NUCLEOTIDE SEQUENCE [LARGE SCALE GENOMIC DNA]</scope>
    <source>
        <strain evidence="1 2">DSM 45823</strain>
    </source>
</reference>
<evidence type="ECO:0000313" key="2">
    <source>
        <dbReference type="Proteomes" id="UP000539313"/>
    </source>
</evidence>
<gene>
    <name evidence="1" type="ORF">HNR21_002570</name>
</gene>
<dbReference type="AlphaFoldDB" id="A0A7W3R7X9"/>
<dbReference type="EMBL" id="JACJII010000001">
    <property type="protein sequence ID" value="MBA9003688.1"/>
    <property type="molecule type" value="Genomic_DNA"/>
</dbReference>